<feature type="region of interest" description="Disordered" evidence="1">
    <location>
        <begin position="207"/>
        <end position="251"/>
    </location>
</feature>
<protein>
    <submittedName>
        <fullName evidence="2">Uncharacterized protein</fullName>
    </submittedName>
</protein>
<proteinExistence type="predicted"/>
<name>W9QNW8_9ROSA</name>
<feature type="compositionally biased region" description="Pro residues" evidence="1">
    <location>
        <begin position="214"/>
        <end position="251"/>
    </location>
</feature>
<keyword evidence="3" id="KW-1185">Reference proteome</keyword>
<organism evidence="2 3">
    <name type="scientific">Morus notabilis</name>
    <dbReference type="NCBI Taxonomy" id="981085"/>
    <lineage>
        <taxon>Eukaryota</taxon>
        <taxon>Viridiplantae</taxon>
        <taxon>Streptophyta</taxon>
        <taxon>Embryophyta</taxon>
        <taxon>Tracheophyta</taxon>
        <taxon>Spermatophyta</taxon>
        <taxon>Magnoliopsida</taxon>
        <taxon>eudicotyledons</taxon>
        <taxon>Gunneridae</taxon>
        <taxon>Pentapetalae</taxon>
        <taxon>rosids</taxon>
        <taxon>fabids</taxon>
        <taxon>Rosales</taxon>
        <taxon>Moraceae</taxon>
        <taxon>Moreae</taxon>
        <taxon>Morus</taxon>
    </lineage>
</organism>
<sequence length="251" mass="27571">MLTPMLPLTLELSECHELSQTVLENDRSYSSTTVRCLLPHCALKHYLPEHFLVQWGSSLGNHSGDEILVADLSVGADIDLADPLVKLGRLELLADASEDVAEFGDGDKSRGVLVEDLEGVAKLVIERLRLHVLGHQVQELREIERRREILLGDDGFELRMGRVPAEGSHKDPELRRRDPTVTVNVEEREGLIHGRNMVVTLILAHRPMETSPSPTSPSPSSAPPPLPPTTHPSSPPHPSSSIAPPPNGDRR</sequence>
<reference evidence="3" key="1">
    <citation type="submission" date="2013-01" db="EMBL/GenBank/DDBJ databases">
        <title>Draft Genome Sequence of a Mulberry Tree, Morus notabilis C.K. Schneid.</title>
        <authorList>
            <person name="He N."/>
            <person name="Zhao S."/>
        </authorList>
    </citation>
    <scope>NUCLEOTIDE SEQUENCE</scope>
</reference>
<evidence type="ECO:0000313" key="2">
    <source>
        <dbReference type="EMBL" id="EXB44950.1"/>
    </source>
</evidence>
<evidence type="ECO:0000256" key="1">
    <source>
        <dbReference type="SAM" id="MobiDB-lite"/>
    </source>
</evidence>
<dbReference type="EMBL" id="KE343883">
    <property type="protein sequence ID" value="EXB44950.1"/>
    <property type="molecule type" value="Genomic_DNA"/>
</dbReference>
<gene>
    <name evidence="2" type="ORF">L484_026538</name>
</gene>
<accession>W9QNW8</accession>
<evidence type="ECO:0000313" key="3">
    <source>
        <dbReference type="Proteomes" id="UP000030645"/>
    </source>
</evidence>
<dbReference type="Proteomes" id="UP000030645">
    <property type="component" value="Unassembled WGS sequence"/>
</dbReference>
<dbReference type="AlphaFoldDB" id="W9QNW8"/>